<evidence type="ECO:0000256" key="6">
    <source>
        <dbReference type="HAMAP-Rule" id="MF_01518"/>
    </source>
</evidence>
<dbReference type="NCBIfam" id="TIGR01178">
    <property type="entry name" value="ade"/>
    <property type="match status" value="1"/>
</dbReference>
<evidence type="ECO:0000259" key="8">
    <source>
        <dbReference type="Pfam" id="PF13382"/>
    </source>
</evidence>
<comment type="caution">
    <text evidence="9">The sequence shown here is derived from an EMBL/GenBank/DDBJ whole genome shotgun (WGS) entry which is preliminary data.</text>
</comment>
<feature type="domain" description="Adenine deaminase C-terminal" evidence="8">
    <location>
        <begin position="374"/>
        <end position="539"/>
    </location>
</feature>
<dbReference type="Pfam" id="PF13382">
    <property type="entry name" value="Adenine_deam_C"/>
    <property type="match status" value="1"/>
</dbReference>
<evidence type="ECO:0000256" key="3">
    <source>
        <dbReference type="ARBA" id="ARBA00022801"/>
    </source>
</evidence>
<comment type="cofactor">
    <cofactor evidence="6">
        <name>Mn(2+)</name>
        <dbReference type="ChEBI" id="CHEBI:29035"/>
    </cofactor>
</comment>
<dbReference type="Gene3D" id="3.20.20.140">
    <property type="entry name" value="Metal-dependent hydrolases"/>
    <property type="match status" value="1"/>
</dbReference>
<dbReference type="Proteomes" id="UP001528920">
    <property type="component" value="Unassembled WGS sequence"/>
</dbReference>
<name>A0ABT5VWT5_9BACT</name>
<dbReference type="RefSeq" id="WP_275111216.1">
    <property type="nucleotide sequence ID" value="NZ_JAKJSC010000006.1"/>
</dbReference>
<comment type="catalytic activity">
    <reaction evidence="5 6">
        <text>adenine + H2O + H(+) = hypoxanthine + NH4(+)</text>
        <dbReference type="Rhea" id="RHEA:23688"/>
        <dbReference type="ChEBI" id="CHEBI:15377"/>
        <dbReference type="ChEBI" id="CHEBI:15378"/>
        <dbReference type="ChEBI" id="CHEBI:16708"/>
        <dbReference type="ChEBI" id="CHEBI:17368"/>
        <dbReference type="ChEBI" id="CHEBI:28938"/>
        <dbReference type="EC" id="3.5.4.2"/>
    </reaction>
</comment>
<dbReference type="EMBL" id="JAKJSC010000006">
    <property type="protein sequence ID" value="MDE5419886.1"/>
    <property type="molecule type" value="Genomic_DNA"/>
</dbReference>
<evidence type="ECO:0000256" key="1">
    <source>
        <dbReference type="ARBA" id="ARBA00006773"/>
    </source>
</evidence>
<dbReference type="InterPro" id="IPR006679">
    <property type="entry name" value="Adenine_deam"/>
</dbReference>
<dbReference type="InterPro" id="IPR006680">
    <property type="entry name" value="Amidohydro-rel"/>
</dbReference>
<evidence type="ECO:0000259" key="7">
    <source>
        <dbReference type="Pfam" id="PF01979"/>
    </source>
</evidence>
<protein>
    <recommendedName>
        <fullName evidence="2 6">Adenine deaminase</fullName>
        <shortName evidence="6">Adenase</shortName>
        <shortName evidence="6">Adenine aminase</shortName>
        <ecNumber evidence="2 6">3.5.4.2</ecNumber>
    </recommendedName>
</protein>
<evidence type="ECO:0000313" key="10">
    <source>
        <dbReference type="Proteomes" id="UP001528920"/>
    </source>
</evidence>
<keyword evidence="3 6" id="KW-0378">Hydrolase</keyword>
<dbReference type="SUPFAM" id="SSF51338">
    <property type="entry name" value="Composite domain of metallo-dependent hydrolases"/>
    <property type="match status" value="1"/>
</dbReference>
<proteinExistence type="inferred from homology"/>
<evidence type="ECO:0000313" key="9">
    <source>
        <dbReference type="EMBL" id="MDE5419886.1"/>
    </source>
</evidence>
<feature type="domain" description="Amidohydrolase-related" evidence="7">
    <location>
        <begin position="45"/>
        <end position="323"/>
    </location>
</feature>
<keyword evidence="4 6" id="KW-0464">Manganese</keyword>
<dbReference type="Gene3D" id="2.30.40.10">
    <property type="entry name" value="Urease, subunit C, domain 1"/>
    <property type="match status" value="1"/>
</dbReference>
<evidence type="ECO:0000256" key="2">
    <source>
        <dbReference type="ARBA" id="ARBA00012782"/>
    </source>
</evidence>
<evidence type="ECO:0000256" key="5">
    <source>
        <dbReference type="ARBA" id="ARBA00047720"/>
    </source>
</evidence>
<dbReference type="InterPro" id="IPR011059">
    <property type="entry name" value="Metal-dep_hydrolase_composite"/>
</dbReference>
<keyword evidence="10" id="KW-1185">Reference proteome</keyword>
<comment type="similarity">
    <text evidence="1 6">Belongs to the metallo-dependent hydrolases superfamily. Adenine deaminase family.</text>
</comment>
<accession>A0ABT5VWT5</accession>
<dbReference type="CDD" id="cd01295">
    <property type="entry name" value="AdeC"/>
    <property type="match status" value="1"/>
</dbReference>
<dbReference type="Pfam" id="PF01979">
    <property type="entry name" value="Amidohydro_1"/>
    <property type="match status" value="1"/>
</dbReference>
<sequence length="547" mass="60141">MANKNFSIAGNVIDVISREIRKAEVKVEDGVIVSITPKESVPDCYILPGLVDSHVHIESSLLIPSRFADLVVRKGTLGVVTDPHEIANVLGEIGIDFMINDARKTPLEIRFGVPSCVPATPFETSGFKLGANKVESLLKREEVVCLAEVMDYPGVINEDLEVMKKIVATKKLGKKIDGHAPGVKGDDLRKYVAAGVSADHECSNMEEALEKLNLGMKIQIREGSAAKDFEALYSLIDSHPEKVMLCTDDTHPDDLFERGHINYLIKKGLKKGLDLFSLLRAASYNPIHHYGLNLGLLQVGDAADFIVIDNLDSFSVEQAYRKGECIYKDKEVLFEVNNEIILNNFSRKPIQLSDIRVEPQNGKIRTMLVKDGDLITDSILCEPKIQDSNVISDVENDLLKMVVMSRYDNGKPVVGFAKGFGYKKGAIAESIAHDSHNIIAVGTSDENLLQAINTLIEIKGGIVASNEGRTESVNLEVAGLMSNKTGEDLIKDYEVLSDFASGFGSNFHSPFMTLAFMSLLVIPKLKLSDKGLFDVNQFKVVNLFSEE</sequence>
<dbReference type="SUPFAM" id="SSF51556">
    <property type="entry name" value="Metallo-dependent hydrolases"/>
    <property type="match status" value="1"/>
</dbReference>
<reference evidence="9 10" key="1">
    <citation type="submission" date="2022-01" db="EMBL/GenBank/DDBJ databases">
        <title>Labilibaculum sp. nov, a marine bacterium isolated from Antarctica.</title>
        <authorList>
            <person name="Dai W."/>
        </authorList>
    </citation>
    <scope>NUCLEOTIDE SEQUENCE [LARGE SCALE GENOMIC DNA]</scope>
    <source>
        <strain evidence="9 10">DW002</strain>
    </source>
</reference>
<organism evidence="9 10">
    <name type="scientific">Paralabilibaculum antarcticum</name>
    <dbReference type="NCBI Taxonomy" id="2912572"/>
    <lineage>
        <taxon>Bacteria</taxon>
        <taxon>Pseudomonadati</taxon>
        <taxon>Bacteroidota</taxon>
        <taxon>Bacteroidia</taxon>
        <taxon>Marinilabiliales</taxon>
        <taxon>Marinifilaceae</taxon>
        <taxon>Paralabilibaculum</taxon>
    </lineage>
</organism>
<dbReference type="InterPro" id="IPR026912">
    <property type="entry name" value="Adenine_deam_C"/>
</dbReference>
<dbReference type="GO" id="GO:0000034">
    <property type="term" value="F:adenine deaminase activity"/>
    <property type="evidence" value="ECO:0007669"/>
    <property type="project" value="UniProtKB-EC"/>
</dbReference>
<evidence type="ECO:0000256" key="4">
    <source>
        <dbReference type="ARBA" id="ARBA00023211"/>
    </source>
</evidence>
<dbReference type="EC" id="3.5.4.2" evidence="2 6"/>
<dbReference type="PANTHER" id="PTHR11113">
    <property type="entry name" value="N-ACETYLGLUCOSAMINE-6-PHOSPHATE DEACETYLASE"/>
    <property type="match status" value="1"/>
</dbReference>
<dbReference type="InterPro" id="IPR032466">
    <property type="entry name" value="Metal_Hydrolase"/>
</dbReference>
<gene>
    <name evidence="6 9" type="primary">ade</name>
    <name evidence="9" type="ORF">L3049_17990</name>
</gene>
<dbReference type="PANTHER" id="PTHR11113:SF2">
    <property type="entry name" value="ADENINE DEAMINASE"/>
    <property type="match status" value="1"/>
</dbReference>
<dbReference type="HAMAP" id="MF_01518">
    <property type="entry name" value="Adenine_deamin"/>
    <property type="match status" value="1"/>
</dbReference>